<protein>
    <recommendedName>
        <fullName evidence="2">DUF7282 domain-containing protein</fullName>
    </recommendedName>
</protein>
<feature type="signal peptide" evidence="1">
    <location>
        <begin position="1"/>
        <end position="22"/>
    </location>
</feature>
<dbReference type="Pfam" id="PF23951">
    <property type="entry name" value="DUF7282"/>
    <property type="match status" value="1"/>
</dbReference>
<comment type="caution">
    <text evidence="3">The sequence shown here is derived from an EMBL/GenBank/DDBJ whole genome shotgun (WGS) entry which is preliminary data.</text>
</comment>
<feature type="chain" id="PRO_5016892485" description="DUF7282 domain-containing protein" evidence="1">
    <location>
        <begin position="23"/>
        <end position="146"/>
    </location>
</feature>
<dbReference type="EMBL" id="QNRO01000001">
    <property type="protein sequence ID" value="RBP34044.1"/>
    <property type="molecule type" value="Genomic_DNA"/>
</dbReference>
<feature type="domain" description="DUF7282" evidence="2">
    <location>
        <begin position="35"/>
        <end position="144"/>
    </location>
</feature>
<dbReference type="AlphaFoldDB" id="A0A366H074"/>
<dbReference type="RefSeq" id="WP_113861186.1">
    <property type="nucleotide sequence ID" value="NZ_QNRO01000001.1"/>
</dbReference>
<evidence type="ECO:0000313" key="3">
    <source>
        <dbReference type="EMBL" id="RBP34044.1"/>
    </source>
</evidence>
<keyword evidence="1" id="KW-0732">Signal</keyword>
<gene>
    <name evidence="3" type="ORF">DET50_101387</name>
</gene>
<evidence type="ECO:0000313" key="4">
    <source>
        <dbReference type="Proteomes" id="UP000252995"/>
    </source>
</evidence>
<proteinExistence type="predicted"/>
<dbReference type="InterPro" id="IPR055706">
    <property type="entry name" value="Slg1/2_DUF7282"/>
</dbReference>
<sequence length="146" mass="15369">MKKHGKKNALLTATLISGAMMAGTTMAGHHEMDGAQVWADDQSVAAGTVTAKKVNAGKNGWLVIHRTGEDMKPGPVVGHAPLKKGKNMDVAAILTEEVKPGDMLMLMVHGEDGGMKTGTFEYTLGAKEDGPVRKDGKLVMTTITAK</sequence>
<name>A0A366H074_9GAMM</name>
<dbReference type="OrthoDB" id="5874543at2"/>
<accession>A0A366H074</accession>
<organism evidence="3 4">
    <name type="scientific">Marinobacter pelagius</name>
    <dbReference type="NCBI Taxonomy" id="379482"/>
    <lineage>
        <taxon>Bacteria</taxon>
        <taxon>Pseudomonadati</taxon>
        <taxon>Pseudomonadota</taxon>
        <taxon>Gammaproteobacteria</taxon>
        <taxon>Pseudomonadales</taxon>
        <taxon>Marinobacteraceae</taxon>
        <taxon>Marinobacter</taxon>
    </lineage>
</organism>
<evidence type="ECO:0000256" key="1">
    <source>
        <dbReference type="SAM" id="SignalP"/>
    </source>
</evidence>
<dbReference type="Proteomes" id="UP000252995">
    <property type="component" value="Unassembled WGS sequence"/>
</dbReference>
<reference evidence="3 4" key="1">
    <citation type="submission" date="2018-06" db="EMBL/GenBank/DDBJ databases">
        <title>Freshwater and sediment microbial communities from various areas in North America, analyzing microbe dynamics in response to fracking.</title>
        <authorList>
            <person name="Lamendella R."/>
        </authorList>
    </citation>
    <scope>NUCLEOTIDE SEQUENCE [LARGE SCALE GENOMIC DNA]</scope>
    <source>
        <strain evidence="3 4">114J</strain>
    </source>
</reference>
<evidence type="ECO:0000259" key="2">
    <source>
        <dbReference type="Pfam" id="PF23951"/>
    </source>
</evidence>